<dbReference type="SUPFAM" id="SSF52540">
    <property type="entry name" value="P-loop containing nucleoside triphosphate hydrolases"/>
    <property type="match status" value="1"/>
</dbReference>
<keyword evidence="5 8" id="KW-0067">ATP-binding</keyword>
<dbReference type="InterPro" id="IPR017871">
    <property type="entry name" value="ABC_transporter-like_CS"/>
</dbReference>
<dbReference type="InterPro" id="IPR003439">
    <property type="entry name" value="ABC_transporter-like_ATP-bd"/>
</dbReference>
<dbReference type="OrthoDB" id="9804819at2"/>
<dbReference type="GO" id="GO:0005524">
    <property type="term" value="F:ATP binding"/>
    <property type="evidence" value="ECO:0007669"/>
    <property type="project" value="UniProtKB-KW"/>
</dbReference>
<dbReference type="PANTHER" id="PTHR42711:SF5">
    <property type="entry name" value="ABC TRANSPORTER ATP-BINDING PROTEIN NATA"/>
    <property type="match status" value="1"/>
</dbReference>
<dbReference type="PANTHER" id="PTHR42711">
    <property type="entry name" value="ABC TRANSPORTER ATP-BINDING PROTEIN"/>
    <property type="match status" value="1"/>
</dbReference>
<dbReference type="Gene3D" id="3.40.50.300">
    <property type="entry name" value="P-loop containing nucleotide triphosphate hydrolases"/>
    <property type="match status" value="1"/>
</dbReference>
<dbReference type="AlphaFoldDB" id="A0A1B1BB13"/>
<evidence type="ECO:0000259" key="7">
    <source>
        <dbReference type="PROSITE" id="PS50893"/>
    </source>
</evidence>
<dbReference type="GO" id="GO:0046677">
    <property type="term" value="P:response to antibiotic"/>
    <property type="evidence" value="ECO:0007669"/>
    <property type="project" value="UniProtKB-KW"/>
</dbReference>
<dbReference type="InterPro" id="IPR027417">
    <property type="entry name" value="P-loop_NTPase"/>
</dbReference>
<dbReference type="Proteomes" id="UP000092659">
    <property type="component" value="Chromosome"/>
</dbReference>
<keyword evidence="3" id="KW-0813">Transport</keyword>
<protein>
    <submittedName>
        <fullName evidence="8">Multidrug ABC transporter ATP-binding protein</fullName>
    </submittedName>
</protein>
<evidence type="ECO:0000313" key="8">
    <source>
        <dbReference type="EMBL" id="ANP56010.1"/>
    </source>
</evidence>
<dbReference type="SMART" id="SM00382">
    <property type="entry name" value="AAA"/>
    <property type="match status" value="1"/>
</dbReference>
<dbReference type="InterPro" id="IPR003593">
    <property type="entry name" value="AAA+_ATPase"/>
</dbReference>
<dbReference type="KEGG" id="sgs:AVL59_46105"/>
<keyword evidence="4" id="KW-0547">Nucleotide-binding</keyword>
<dbReference type="Pfam" id="PF00005">
    <property type="entry name" value="ABC_tran"/>
    <property type="match status" value="1"/>
</dbReference>
<evidence type="ECO:0000313" key="9">
    <source>
        <dbReference type="Proteomes" id="UP000092659"/>
    </source>
</evidence>
<evidence type="ECO:0000256" key="2">
    <source>
        <dbReference type="ARBA" id="ARBA00005417"/>
    </source>
</evidence>
<accession>A0A1B1BB13</accession>
<keyword evidence="6" id="KW-0046">Antibiotic resistance</keyword>
<dbReference type="EMBL" id="CP016279">
    <property type="protein sequence ID" value="ANP56010.1"/>
    <property type="molecule type" value="Genomic_DNA"/>
</dbReference>
<sequence>MSTRGVTAMVDLAIETAGLSKVYVGGSQSVPAVTGLDLEIRTGELFGLLGPNGAGKSTTIGMLTTLVTPTGGRATVAGADVIKRPVDVKRRISVVTQDTGLDRGLTLSQNLEMRGRLFGMSGRESRRRALELLEVFGLAERAKAKVGWVSGGQAQRLKIARSLMHRPDVLFLDEPTTGIDTQARLNLWEALRELHASGQTIVLTSHYLEEVESLCQRVAVIDDGSLLACDTVAGLKRTAGADTVFTMDFDGPAEPVAETAGKLPGVRRTETDGNRLRVYSTEPEGLFGKLADAGADHGLSVGNAFSTPPSLETAFLALTGRDFQA</sequence>
<proteinExistence type="inferred from homology"/>
<dbReference type="STRING" id="68214.AVL59_46105"/>
<reference evidence="8 9" key="1">
    <citation type="submission" date="2016-06" db="EMBL/GenBank/DDBJ databases">
        <title>Complete genome sequence of Streptomyces griseochromogenes ATCC 14511, the Blasticidin S producer.</title>
        <authorList>
            <person name="Wu L."/>
        </authorList>
    </citation>
    <scope>NUCLEOTIDE SEQUENCE [LARGE SCALE GENOMIC DNA]</scope>
    <source>
        <strain evidence="8 9">ATCC 14511</strain>
    </source>
</reference>
<evidence type="ECO:0000256" key="4">
    <source>
        <dbReference type="ARBA" id="ARBA00022741"/>
    </source>
</evidence>
<feature type="domain" description="ABC transporter" evidence="7">
    <location>
        <begin position="14"/>
        <end position="248"/>
    </location>
</feature>
<dbReference type="InterPro" id="IPR050763">
    <property type="entry name" value="ABC_transporter_ATP-binding"/>
</dbReference>
<gene>
    <name evidence="8" type="ORF">AVL59_46105</name>
</gene>
<evidence type="ECO:0000256" key="3">
    <source>
        <dbReference type="ARBA" id="ARBA00022448"/>
    </source>
</evidence>
<dbReference type="GO" id="GO:0016887">
    <property type="term" value="F:ATP hydrolysis activity"/>
    <property type="evidence" value="ECO:0007669"/>
    <property type="project" value="InterPro"/>
</dbReference>
<evidence type="ECO:0000256" key="5">
    <source>
        <dbReference type="ARBA" id="ARBA00022840"/>
    </source>
</evidence>
<dbReference type="PROSITE" id="PS50893">
    <property type="entry name" value="ABC_TRANSPORTER_2"/>
    <property type="match status" value="1"/>
</dbReference>
<evidence type="ECO:0000256" key="1">
    <source>
        <dbReference type="ARBA" id="ARBA00004202"/>
    </source>
</evidence>
<dbReference type="GO" id="GO:0005886">
    <property type="term" value="C:plasma membrane"/>
    <property type="evidence" value="ECO:0007669"/>
    <property type="project" value="UniProtKB-SubCell"/>
</dbReference>
<evidence type="ECO:0000256" key="6">
    <source>
        <dbReference type="ARBA" id="ARBA00023251"/>
    </source>
</evidence>
<organism evidence="8 9">
    <name type="scientific">Streptomyces griseochromogenes</name>
    <dbReference type="NCBI Taxonomy" id="68214"/>
    <lineage>
        <taxon>Bacteria</taxon>
        <taxon>Bacillati</taxon>
        <taxon>Actinomycetota</taxon>
        <taxon>Actinomycetes</taxon>
        <taxon>Kitasatosporales</taxon>
        <taxon>Streptomycetaceae</taxon>
        <taxon>Streptomyces</taxon>
    </lineage>
</organism>
<dbReference type="PROSITE" id="PS00211">
    <property type="entry name" value="ABC_TRANSPORTER_1"/>
    <property type="match status" value="1"/>
</dbReference>
<name>A0A1B1BB13_9ACTN</name>
<comment type="subcellular location">
    <subcellularLocation>
        <location evidence="1">Cell membrane</location>
        <topology evidence="1">Peripheral membrane protein</topology>
    </subcellularLocation>
</comment>
<comment type="similarity">
    <text evidence="2">Belongs to the ABC transporter superfamily.</text>
</comment>